<evidence type="ECO:0000313" key="2">
    <source>
        <dbReference type="EMBL" id="AUX20803.1"/>
    </source>
</evidence>
<sequence length="739" mass="79709">MAPLTLDRVLALRPDLRVEVLDGGHAFLLGERARFVLSGPRAAAVLALVDGRRTVDEILRAARGQVSEPEVFYTLEELCAGGYLVAATPDLPRESAAFWSGVGLDARAASEALRRTPVSVHAIGTGVGASWLAEALAQAGVAVCEAGAARVIVTDDYLSPELSRLHAEASARRAPWCPVKLVGVAPLIGPVLKPDIGPCWDCVAHWIRVNRPVEELVRRHRNDAAPPSPPAAGIEASVRAACGIAALVIARALAGADAAPPRNAEVLALDLAALELTRHAVVQRPQCPTCGDPGWMRAAGERPIALRPVEKAYRDDGGYRREAPRRTYARYRHLISPITGAVTHVVPVPGRSSDLRAVYASGYLVCPRHGVPRSNAFDKPCAGKGRTAEQAQVSALCEALERYSGVYQGDEARVRASAAELGPAAVPPDALLGYSDAQYRERERHNASTRDRSRWVPVPFDPAAVIDWTPGWSLSQNARRYVPLAYCYAEAPPESGVASCPTDGNGVAAGSCLEEAILQGLLERVERDAVGLWWYSQARRPAWDLESAGEPYFAALRDEYAQLGWALWALDLTHDLGIPVCAALARDAESDRFAIGFGCHLEARLAVQRALTELNQLFDPAGAHRAPWDHERLPSRDFLSPDPGAPRSRIGARPQLGGADLRADIQAIVQRLDEDGLEVIVVDKTRPDIGLSVAHVIVAGLCHFWPRFAPGRLYRVPHALGWVREPLVEGALNPVPLFV</sequence>
<proteinExistence type="predicted"/>
<dbReference type="EMBL" id="CP012670">
    <property type="protein sequence ID" value="AUX20803.1"/>
    <property type="molecule type" value="Genomic_DNA"/>
</dbReference>
<name>A0A4P2PWF6_SORCE</name>
<dbReference type="Gene3D" id="3.30.160.660">
    <property type="match status" value="1"/>
</dbReference>
<dbReference type="PROSITE" id="PS51664">
    <property type="entry name" value="YCAO"/>
    <property type="match status" value="1"/>
</dbReference>
<dbReference type="Gene3D" id="3.40.50.720">
    <property type="entry name" value="NAD(P)-binding Rossmann-like Domain"/>
    <property type="match status" value="1"/>
</dbReference>
<feature type="domain" description="YcaO" evidence="1">
    <location>
        <begin position="383"/>
        <end position="739"/>
    </location>
</feature>
<dbReference type="InterPro" id="IPR027624">
    <property type="entry name" value="TOMM_cyclo_SagD"/>
</dbReference>
<dbReference type="InterPro" id="IPR049274">
    <property type="entry name" value="LynD/TruD_wHTH-like"/>
</dbReference>
<dbReference type="InterPro" id="IPR003776">
    <property type="entry name" value="YcaO-like_dom"/>
</dbReference>
<dbReference type="PANTHER" id="PTHR37809:SF1">
    <property type="entry name" value="RIBOSOMAL PROTEIN S12 METHYLTHIOTRANSFERASE ACCESSORY FACTOR YCAO"/>
    <property type="match status" value="1"/>
</dbReference>
<dbReference type="Gene3D" id="3.90.930.60">
    <property type="match status" value="1"/>
</dbReference>
<dbReference type="AlphaFoldDB" id="A0A4P2PWF6"/>
<gene>
    <name evidence="2" type="ORF">SOCEGT47_012770</name>
</gene>
<dbReference type="PANTHER" id="PTHR37809">
    <property type="entry name" value="RIBOSOMAL PROTEIN S12 METHYLTHIOTRANSFERASE ACCESSORY FACTOR YCAO"/>
    <property type="match status" value="1"/>
</dbReference>
<dbReference type="OrthoDB" id="5380721at2"/>
<dbReference type="NCBIfam" id="TIGR03604">
    <property type="entry name" value="TOMM_cyclo_SagD"/>
    <property type="match status" value="1"/>
</dbReference>
<dbReference type="Gene3D" id="3.30.40.250">
    <property type="match status" value="1"/>
</dbReference>
<reference evidence="2 3" key="1">
    <citation type="submission" date="2015-09" db="EMBL/GenBank/DDBJ databases">
        <title>Sorangium comparison.</title>
        <authorList>
            <person name="Zaburannyi N."/>
            <person name="Bunk B."/>
            <person name="Overmann J."/>
            <person name="Mueller R."/>
        </authorList>
    </citation>
    <scope>NUCLEOTIDE SEQUENCE [LARGE SCALE GENOMIC DNA]</scope>
    <source>
        <strain evidence="2 3">So ceGT47</strain>
    </source>
</reference>
<evidence type="ECO:0000313" key="3">
    <source>
        <dbReference type="Proteomes" id="UP000295781"/>
    </source>
</evidence>
<dbReference type="RefSeq" id="WP_129346212.1">
    <property type="nucleotide sequence ID" value="NZ_CP012670.1"/>
</dbReference>
<protein>
    <recommendedName>
        <fullName evidence="1">YcaO domain-containing protein</fullName>
    </recommendedName>
</protein>
<dbReference type="NCBIfam" id="TIGR00702">
    <property type="entry name" value="YcaO-type kinase domain"/>
    <property type="match status" value="1"/>
</dbReference>
<dbReference type="InterPro" id="IPR022291">
    <property type="entry name" value="Bacteriocin_synth_cyclodeHase"/>
</dbReference>
<dbReference type="Pfam" id="PF21084">
    <property type="entry name" value="WHD_DUF4423_like"/>
    <property type="match status" value="1"/>
</dbReference>
<dbReference type="NCBIfam" id="TIGR03882">
    <property type="entry name" value="cyclo_dehyd_2"/>
    <property type="match status" value="1"/>
</dbReference>
<accession>A0A4P2PWF6</accession>
<evidence type="ECO:0000259" key="1">
    <source>
        <dbReference type="PROSITE" id="PS51664"/>
    </source>
</evidence>
<organism evidence="2 3">
    <name type="scientific">Sorangium cellulosum</name>
    <name type="common">Polyangium cellulosum</name>
    <dbReference type="NCBI Taxonomy" id="56"/>
    <lineage>
        <taxon>Bacteria</taxon>
        <taxon>Pseudomonadati</taxon>
        <taxon>Myxococcota</taxon>
        <taxon>Polyangia</taxon>
        <taxon>Polyangiales</taxon>
        <taxon>Polyangiaceae</taxon>
        <taxon>Sorangium</taxon>
    </lineage>
</organism>
<dbReference type="Proteomes" id="UP000295781">
    <property type="component" value="Chromosome"/>
</dbReference>
<dbReference type="Pfam" id="PF02624">
    <property type="entry name" value="YcaO"/>
    <property type="match status" value="1"/>
</dbReference>
<dbReference type="Gene3D" id="3.30.1330.230">
    <property type="match status" value="1"/>
</dbReference>